<accession>A0A1U9QTN2</accession>
<keyword evidence="2" id="KW-0472">Membrane</keyword>
<dbReference type="SUPFAM" id="SSF53850">
    <property type="entry name" value="Periplasmic binding protein-like II"/>
    <property type="match status" value="1"/>
</dbReference>
<dbReference type="PANTHER" id="PTHR30570">
    <property type="entry name" value="PERIPLASMIC PHOSPHATE BINDING COMPONENT OF PHOSPHATE ABC TRANSPORTER"/>
    <property type="match status" value="1"/>
</dbReference>
<evidence type="ECO:0000259" key="3">
    <source>
        <dbReference type="Pfam" id="PF12849"/>
    </source>
</evidence>
<evidence type="ECO:0000313" key="4">
    <source>
        <dbReference type="EMBL" id="AQU67353.1"/>
    </source>
</evidence>
<dbReference type="RefSeq" id="WP_078075910.1">
    <property type="nucleotide sequence ID" value="NZ_CP018047.1"/>
</dbReference>
<dbReference type="KEGG" id="snw:BBN63_14960"/>
<evidence type="ECO:0000256" key="2">
    <source>
        <dbReference type="SAM" id="Phobius"/>
    </source>
</evidence>
<reference evidence="4 5" key="1">
    <citation type="submission" date="2016-11" db="EMBL/GenBank/DDBJ databases">
        <title>Complete genome sequence of Streptomyces niveus SCSIO 3406.</title>
        <authorList>
            <person name="Zhu Q."/>
            <person name="Cheng W."/>
            <person name="Song Y."/>
            <person name="Li Q."/>
            <person name="Ju J."/>
        </authorList>
    </citation>
    <scope>NUCLEOTIDE SEQUENCE [LARGE SCALE GENOMIC DNA]</scope>
    <source>
        <strain evidence="4 5">SCSIO 3406</strain>
    </source>
</reference>
<dbReference type="Gene3D" id="3.40.190.10">
    <property type="entry name" value="Periplasmic binding protein-like II"/>
    <property type="match status" value="2"/>
</dbReference>
<keyword evidence="5" id="KW-1185">Reference proteome</keyword>
<proteinExistence type="predicted"/>
<feature type="transmembrane region" description="Helical" evidence="2">
    <location>
        <begin position="201"/>
        <end position="219"/>
    </location>
</feature>
<dbReference type="Proteomes" id="UP000189677">
    <property type="component" value="Chromosome"/>
</dbReference>
<dbReference type="OrthoDB" id="9790048at2"/>
<feature type="transmembrane region" description="Helical" evidence="2">
    <location>
        <begin position="6"/>
        <end position="28"/>
    </location>
</feature>
<dbReference type="EMBL" id="CP018047">
    <property type="protein sequence ID" value="AQU67353.1"/>
    <property type="molecule type" value="Genomic_DNA"/>
</dbReference>
<dbReference type="InterPro" id="IPR050811">
    <property type="entry name" value="Phosphate_ABC_transporter"/>
</dbReference>
<name>A0A1U9QTN2_STRNV</name>
<gene>
    <name evidence="4" type="ORF">BBN63_14960</name>
</gene>
<evidence type="ECO:0000313" key="5">
    <source>
        <dbReference type="Proteomes" id="UP000189677"/>
    </source>
</evidence>
<dbReference type="Pfam" id="PF12849">
    <property type="entry name" value="PBP_like_2"/>
    <property type="match status" value="1"/>
</dbReference>
<dbReference type="PANTHER" id="PTHR30570:SF1">
    <property type="entry name" value="PHOSPHATE-BINDING PROTEIN PSTS"/>
    <property type="match status" value="1"/>
</dbReference>
<dbReference type="InterPro" id="IPR024370">
    <property type="entry name" value="PBP_domain"/>
</dbReference>
<sequence>MEWFDGENIFAVFSTLLGLLTSVGVLWYERRVPRRKRIGYRVQMDTAIGSDVRSGHTNVRLGLFDDDPDMADATLVLLRLENDGSQTIAVDDYTSPDIHGLTVTFTGRTIKGVAVTLPSAARHLMSHFTHARGLRSSGSMLTVPKVPLNKGQHFKLLVLLTGGEVGEEVTVSGGISEGEVVVNRAIAPDEAPPVFSRATRLITVLLTVCVVTLASIILLRDNTRPPIGCAKGELTVIGSTAFRPVAEELEKKYEDDCPGSGITVDLNGSAAGIRELAEAGAQRKQGSPAIVALSDGPKSTGYGELRENRVAVSTFALVVNDGVGIDGLDTADVRKIYRGDITNWEEVGGPDLDIRLVSRNAGSGTRDTFQRRVLQGFEPGASSTDCRRKDDASARVFRCEFESTEQVLNTVAELPGALGYSELRSAAPTKGLHRLELDGRTPAVDDVAENGYPYREIEYAYTYGRPPASSLVSSFLNYLIRGSGQDVIRTHGHLPCATPEGLKVCAEE</sequence>
<keyword evidence="1" id="KW-0732">Signal</keyword>
<keyword evidence="2" id="KW-1133">Transmembrane helix</keyword>
<evidence type="ECO:0000256" key="1">
    <source>
        <dbReference type="ARBA" id="ARBA00022729"/>
    </source>
</evidence>
<feature type="domain" description="PBP" evidence="3">
    <location>
        <begin position="229"/>
        <end position="480"/>
    </location>
</feature>
<protein>
    <submittedName>
        <fullName evidence="4">Phosphate ABC transporter substrate-binding protein</fullName>
    </submittedName>
</protein>
<keyword evidence="2" id="KW-0812">Transmembrane</keyword>
<dbReference type="AlphaFoldDB" id="A0A1U9QTN2"/>
<organism evidence="4 5">
    <name type="scientific">Streptomyces niveus</name>
    <name type="common">Streptomyces spheroides</name>
    <dbReference type="NCBI Taxonomy" id="193462"/>
    <lineage>
        <taxon>Bacteria</taxon>
        <taxon>Bacillati</taxon>
        <taxon>Actinomycetota</taxon>
        <taxon>Actinomycetes</taxon>
        <taxon>Kitasatosporales</taxon>
        <taxon>Streptomycetaceae</taxon>
        <taxon>Streptomyces</taxon>
    </lineage>
</organism>